<dbReference type="AlphaFoldDB" id="A0A1H4ZRD5"/>
<reference evidence="3" key="1">
    <citation type="submission" date="2016-10" db="EMBL/GenBank/DDBJ databases">
        <authorList>
            <person name="Varghese N."/>
        </authorList>
    </citation>
    <scope>NUCLEOTIDE SEQUENCE [LARGE SCALE GENOMIC DNA]</scope>
    <source>
        <strain evidence="3">DSM 44719</strain>
    </source>
</reference>
<evidence type="ECO:0000313" key="2">
    <source>
        <dbReference type="EMBL" id="SED31991.1"/>
    </source>
</evidence>
<dbReference type="OrthoDB" id="5735022at2"/>
<dbReference type="EMBL" id="FNTL01000004">
    <property type="protein sequence ID" value="SED31991.1"/>
    <property type="molecule type" value="Genomic_DNA"/>
</dbReference>
<dbReference type="Pfam" id="PF12680">
    <property type="entry name" value="SnoaL_2"/>
    <property type="match status" value="1"/>
</dbReference>
<protein>
    <submittedName>
        <fullName evidence="2">Transport factor 2 (NTF2) domain-containing protein</fullName>
    </submittedName>
</protein>
<accession>A0A1H4ZRD5</accession>
<evidence type="ECO:0000313" key="3">
    <source>
        <dbReference type="Proteomes" id="UP000183407"/>
    </source>
</evidence>
<dbReference type="SUPFAM" id="SSF54427">
    <property type="entry name" value="NTF2-like"/>
    <property type="match status" value="1"/>
</dbReference>
<organism evidence="2 3">
    <name type="scientific">Rhodococcus jostii</name>
    <dbReference type="NCBI Taxonomy" id="132919"/>
    <lineage>
        <taxon>Bacteria</taxon>
        <taxon>Bacillati</taxon>
        <taxon>Actinomycetota</taxon>
        <taxon>Actinomycetes</taxon>
        <taxon>Mycobacteriales</taxon>
        <taxon>Nocardiaceae</taxon>
        <taxon>Rhodococcus</taxon>
    </lineage>
</organism>
<evidence type="ECO:0000259" key="1">
    <source>
        <dbReference type="Pfam" id="PF12680"/>
    </source>
</evidence>
<dbReference type="InterPro" id="IPR037401">
    <property type="entry name" value="SnoaL-like"/>
</dbReference>
<feature type="domain" description="SnoaL-like" evidence="1">
    <location>
        <begin position="19"/>
        <end position="104"/>
    </location>
</feature>
<sequence>MAEPAPTVAELLAAVGRSPAAVAVHDRAAWVGLFSDGARVNDPVGSRPHVGRAAIEKFYDTFIAPNTITFHVTRDVVCGMSVVRDLELETRMSTGVVLTVPMHLRYDLVAEVHGVSLDRLYAHWELPGMIGQLARAGWRGAAASAKLGPQLLSNQGVPGATGFMRGLRTVGRPGRNAAIGFLVAVRRQDFAAVSARLARGATLELPAGTPLSVDDFANALRELRWNKMIVAGRTVTASVRAASWEGVALIEFTPRSHEISRVRMYVEQVGPFPK</sequence>
<gene>
    <name evidence="2" type="ORF">SAMN04490220_4168</name>
</gene>
<dbReference type="RefSeq" id="WP_073358230.1">
    <property type="nucleotide sequence ID" value="NZ_FNTL01000004.1"/>
</dbReference>
<dbReference type="InterPro" id="IPR032710">
    <property type="entry name" value="NTF2-like_dom_sf"/>
</dbReference>
<dbReference type="Gene3D" id="3.10.450.50">
    <property type="match status" value="1"/>
</dbReference>
<name>A0A1H4ZRD5_RHOJO</name>
<proteinExistence type="predicted"/>
<dbReference type="Proteomes" id="UP000183407">
    <property type="component" value="Unassembled WGS sequence"/>
</dbReference>